<proteinExistence type="predicted"/>
<dbReference type="OrthoDB" id="711418at2"/>
<evidence type="ECO:0000313" key="2">
    <source>
        <dbReference type="EMBL" id="EFA44913.1"/>
    </source>
</evidence>
<accession>D1PUS4</accession>
<dbReference type="AlphaFoldDB" id="D1PUS4"/>
<evidence type="ECO:0008006" key="4">
    <source>
        <dbReference type="Google" id="ProtNLM"/>
    </source>
</evidence>
<organism evidence="2 3">
    <name type="scientific">Hallella bergensis DSM 17361</name>
    <dbReference type="NCBI Taxonomy" id="585502"/>
    <lineage>
        <taxon>Bacteria</taxon>
        <taxon>Pseudomonadati</taxon>
        <taxon>Bacteroidota</taxon>
        <taxon>Bacteroidia</taxon>
        <taxon>Bacteroidales</taxon>
        <taxon>Prevotellaceae</taxon>
        <taxon>Hallella</taxon>
    </lineage>
</organism>
<dbReference type="EMBL" id="ACKS01000031">
    <property type="protein sequence ID" value="EFA44913.1"/>
    <property type="molecule type" value="Genomic_DNA"/>
</dbReference>
<keyword evidence="3" id="KW-1185">Reference proteome</keyword>
<feature type="signal peptide" evidence="1">
    <location>
        <begin position="1"/>
        <end position="25"/>
    </location>
</feature>
<protein>
    <recommendedName>
        <fullName evidence="4">Lipoprotein</fullName>
    </recommendedName>
</protein>
<comment type="caution">
    <text evidence="2">The sequence shown here is derived from an EMBL/GenBank/DDBJ whole genome shotgun (WGS) entry which is preliminary data.</text>
</comment>
<dbReference type="eggNOG" id="ENOG50334VS">
    <property type="taxonomic scope" value="Bacteria"/>
</dbReference>
<evidence type="ECO:0000256" key="1">
    <source>
        <dbReference type="SAM" id="SignalP"/>
    </source>
</evidence>
<dbReference type="HOGENOM" id="CLU_131427_0_0_10"/>
<dbReference type="RefSeq" id="WP_007172823.1">
    <property type="nucleotide sequence ID" value="NZ_GG704780.1"/>
</dbReference>
<reference evidence="2 3" key="1">
    <citation type="submission" date="2009-10" db="EMBL/GenBank/DDBJ databases">
        <authorList>
            <person name="Qin X."/>
            <person name="Bachman B."/>
            <person name="Battles P."/>
            <person name="Bell A."/>
            <person name="Bess C."/>
            <person name="Bickham C."/>
            <person name="Chaboub L."/>
            <person name="Chen D."/>
            <person name="Coyle M."/>
            <person name="Deiros D.R."/>
            <person name="Dinh H."/>
            <person name="Forbes L."/>
            <person name="Fowler G."/>
            <person name="Francisco L."/>
            <person name="Fu Q."/>
            <person name="Gubbala S."/>
            <person name="Hale W."/>
            <person name="Han Y."/>
            <person name="Hemphill L."/>
            <person name="Highlander S.K."/>
            <person name="Hirani K."/>
            <person name="Hogues M."/>
            <person name="Jackson L."/>
            <person name="Jakkamsetti A."/>
            <person name="Javaid M."/>
            <person name="Jiang H."/>
            <person name="Korchina V."/>
            <person name="Kovar C."/>
            <person name="Lara F."/>
            <person name="Lee S."/>
            <person name="Mata R."/>
            <person name="Mathew T."/>
            <person name="Moen C."/>
            <person name="Morales K."/>
            <person name="Munidasa M."/>
            <person name="Nazareth L."/>
            <person name="Ngo R."/>
            <person name="Nguyen L."/>
            <person name="Okwuonu G."/>
            <person name="Ongeri F."/>
            <person name="Patil S."/>
            <person name="Petrosino J."/>
            <person name="Pham C."/>
            <person name="Pham P."/>
            <person name="Pu L.-L."/>
            <person name="Puazo M."/>
            <person name="Raj R."/>
            <person name="Reid J."/>
            <person name="Rouhana J."/>
            <person name="Saada N."/>
            <person name="Shang Y."/>
            <person name="Simmons D."/>
            <person name="Thornton R."/>
            <person name="Warren J."/>
            <person name="Weissenberger G."/>
            <person name="Zhang J."/>
            <person name="Zhang L."/>
            <person name="Zhou C."/>
            <person name="Zhu D."/>
            <person name="Muzny D."/>
            <person name="Worley K."/>
            <person name="Gibbs R."/>
        </authorList>
    </citation>
    <scope>NUCLEOTIDE SEQUENCE [LARGE SCALE GENOMIC DNA]</scope>
    <source>
        <strain evidence="2 3">DSM 17361</strain>
    </source>
</reference>
<keyword evidence="1" id="KW-0732">Signal</keyword>
<dbReference type="Proteomes" id="UP000003160">
    <property type="component" value="Unassembled WGS sequence"/>
</dbReference>
<sequence>MKATIKTLTILCFSLLLTLSFSACSSDTDPADTDVFVGTYKGDISYTSLKPANHISATDGKVIVTKIGSSYSFHFDHKIPDLKNVNFEKKDDHTLVSIGSALKGITITKDKLTMLVTKDGNTWTANCTR</sequence>
<evidence type="ECO:0000313" key="3">
    <source>
        <dbReference type="Proteomes" id="UP000003160"/>
    </source>
</evidence>
<name>D1PUS4_9BACT</name>
<feature type="chain" id="PRO_5003025901" description="Lipoprotein" evidence="1">
    <location>
        <begin position="26"/>
        <end position="129"/>
    </location>
</feature>
<gene>
    <name evidence="2" type="ORF">HMPREF0645_0709</name>
</gene>
<dbReference type="PROSITE" id="PS51257">
    <property type="entry name" value="PROKAR_LIPOPROTEIN"/>
    <property type="match status" value="1"/>
</dbReference>